<dbReference type="KEGG" id="dae:Dtox_4045"/>
<gene>
    <name evidence="1" type="ordered locus">Dtox_4045</name>
</gene>
<dbReference type="Proteomes" id="UP000002217">
    <property type="component" value="Chromosome"/>
</dbReference>
<proteinExistence type="predicted"/>
<dbReference type="HOGENOM" id="CLU_115769_0_1_9"/>
<evidence type="ECO:0000313" key="1">
    <source>
        <dbReference type="EMBL" id="ACV64725.1"/>
    </source>
</evidence>
<organism evidence="1 2">
    <name type="scientific">Desulfofarcimen acetoxidans (strain ATCC 49208 / DSM 771 / KCTC 5769 / VKM B-1644 / 5575)</name>
    <name type="common">Desulfotomaculum acetoxidans</name>
    <dbReference type="NCBI Taxonomy" id="485916"/>
    <lineage>
        <taxon>Bacteria</taxon>
        <taxon>Bacillati</taxon>
        <taxon>Bacillota</taxon>
        <taxon>Clostridia</taxon>
        <taxon>Eubacteriales</taxon>
        <taxon>Peptococcaceae</taxon>
        <taxon>Desulfofarcimen</taxon>
    </lineage>
</organism>
<dbReference type="STRING" id="485916.Dtox_4045"/>
<dbReference type="RefSeq" id="WP_015759397.1">
    <property type="nucleotide sequence ID" value="NC_013216.1"/>
</dbReference>
<sequence>MKAVINSSPLISLSLVGQIELLPKLYEEIIIPKSVYNEVIVKGKGKTGSDKLEIFNRFTILEAGNRVVKDTIMLELDEGEAEVIAIAKEKRIQNVIIDEFAGRQYASLLGLKVTGVLGILLTGKKLGFVEEIRSLMDLMIIHNRYISRKLYLTVLRKAEEIR</sequence>
<name>C8VYK4_DESAS</name>
<dbReference type="PANTHER" id="PTHR39550:SF1">
    <property type="entry name" value="SLL0658 PROTEIN"/>
    <property type="match status" value="1"/>
</dbReference>
<dbReference type="EMBL" id="CP001720">
    <property type="protein sequence ID" value="ACV64725.1"/>
    <property type="molecule type" value="Genomic_DNA"/>
</dbReference>
<dbReference type="AlphaFoldDB" id="C8VYK4"/>
<dbReference type="PANTHER" id="PTHR39550">
    <property type="entry name" value="SLL0658 PROTEIN"/>
    <property type="match status" value="1"/>
</dbReference>
<accession>C8VYK4</accession>
<dbReference type="Pfam" id="PF11848">
    <property type="entry name" value="DUF3368"/>
    <property type="match status" value="1"/>
</dbReference>
<dbReference type="InterPro" id="IPR021799">
    <property type="entry name" value="PIN-like_prokaryotic"/>
</dbReference>
<keyword evidence="2" id="KW-1185">Reference proteome</keyword>
<reference evidence="1 2" key="1">
    <citation type="journal article" date="2009" name="Stand. Genomic Sci.">
        <title>Complete genome sequence of Desulfotomaculum acetoxidans type strain (5575).</title>
        <authorList>
            <person name="Spring S."/>
            <person name="Lapidus A."/>
            <person name="Schroder M."/>
            <person name="Gleim D."/>
            <person name="Sims D."/>
            <person name="Meincke L."/>
            <person name="Glavina Del Rio T."/>
            <person name="Tice H."/>
            <person name="Copeland A."/>
            <person name="Cheng J.F."/>
            <person name="Lucas S."/>
            <person name="Chen F."/>
            <person name="Nolan M."/>
            <person name="Bruce D."/>
            <person name="Goodwin L."/>
            <person name="Pitluck S."/>
            <person name="Ivanova N."/>
            <person name="Mavromatis K."/>
            <person name="Mikhailova N."/>
            <person name="Pati A."/>
            <person name="Chen A."/>
            <person name="Palaniappan K."/>
            <person name="Land M."/>
            <person name="Hauser L."/>
            <person name="Chang Y.J."/>
            <person name="Jeffries C.D."/>
            <person name="Chain P."/>
            <person name="Saunders E."/>
            <person name="Brettin T."/>
            <person name="Detter J.C."/>
            <person name="Goker M."/>
            <person name="Bristow J."/>
            <person name="Eisen J.A."/>
            <person name="Markowitz V."/>
            <person name="Hugenholtz P."/>
            <person name="Kyrpides N.C."/>
            <person name="Klenk H.P."/>
            <person name="Han C."/>
        </authorList>
    </citation>
    <scope>NUCLEOTIDE SEQUENCE [LARGE SCALE GENOMIC DNA]</scope>
    <source>
        <strain evidence="2">ATCC 49208 / DSM 771 / VKM B-1644</strain>
    </source>
</reference>
<dbReference type="OrthoDB" id="2065688at2"/>
<evidence type="ECO:0008006" key="3">
    <source>
        <dbReference type="Google" id="ProtNLM"/>
    </source>
</evidence>
<protein>
    <recommendedName>
        <fullName evidence="3">DUF3368 domain-containing protein</fullName>
    </recommendedName>
</protein>
<evidence type="ECO:0000313" key="2">
    <source>
        <dbReference type="Proteomes" id="UP000002217"/>
    </source>
</evidence>
<dbReference type="eggNOG" id="COG2405">
    <property type="taxonomic scope" value="Bacteria"/>
</dbReference>